<dbReference type="EMBL" id="JBHUMX010000041">
    <property type="protein sequence ID" value="MFD2630229.1"/>
    <property type="molecule type" value="Genomic_DNA"/>
</dbReference>
<dbReference type="Pfam" id="PF01266">
    <property type="entry name" value="DAO"/>
    <property type="match status" value="1"/>
</dbReference>
<dbReference type="PANTHER" id="PTHR13847:SF274">
    <property type="entry name" value="RIESKE 2FE-2S IRON-SULFUR PROTEIN YHFW-RELATED"/>
    <property type="match status" value="1"/>
</dbReference>
<dbReference type="CDD" id="cd03477">
    <property type="entry name" value="Rieske_YhfW_C"/>
    <property type="match status" value="1"/>
</dbReference>
<dbReference type="InterPro" id="IPR017941">
    <property type="entry name" value="Rieske_2Fe-2S"/>
</dbReference>
<keyword evidence="5" id="KW-1015">Disulfide bond</keyword>
<dbReference type="RefSeq" id="WP_379563245.1">
    <property type="nucleotide sequence ID" value="NZ_JBHUMX010000041.1"/>
</dbReference>
<dbReference type="PROSITE" id="PS51296">
    <property type="entry name" value="RIESKE"/>
    <property type="match status" value="1"/>
</dbReference>
<organism evidence="7 8">
    <name type="scientific">Oceanobacillus kapialis</name>
    <dbReference type="NCBI Taxonomy" id="481353"/>
    <lineage>
        <taxon>Bacteria</taxon>
        <taxon>Bacillati</taxon>
        <taxon>Bacillota</taxon>
        <taxon>Bacilli</taxon>
        <taxon>Bacillales</taxon>
        <taxon>Bacillaceae</taxon>
        <taxon>Oceanobacillus</taxon>
    </lineage>
</organism>
<feature type="domain" description="Rieske" evidence="6">
    <location>
        <begin position="425"/>
        <end position="510"/>
    </location>
</feature>
<keyword evidence="4" id="KW-0411">Iron-sulfur</keyword>
<dbReference type="Gene3D" id="3.50.50.60">
    <property type="entry name" value="FAD/NAD(P)-binding domain"/>
    <property type="match status" value="1"/>
</dbReference>
<dbReference type="Gene3D" id="3.30.9.10">
    <property type="entry name" value="D-Amino Acid Oxidase, subunit A, domain 2"/>
    <property type="match status" value="1"/>
</dbReference>
<evidence type="ECO:0000313" key="8">
    <source>
        <dbReference type="Proteomes" id="UP001597451"/>
    </source>
</evidence>
<dbReference type="InterPro" id="IPR006076">
    <property type="entry name" value="FAD-dep_OxRdtase"/>
</dbReference>
<dbReference type="Gene3D" id="2.102.10.10">
    <property type="entry name" value="Rieske [2Fe-2S] iron-sulphur domain"/>
    <property type="match status" value="1"/>
</dbReference>
<accession>A0ABW5Q3X8</accession>
<reference evidence="8" key="1">
    <citation type="journal article" date="2019" name="Int. J. Syst. Evol. Microbiol.">
        <title>The Global Catalogue of Microorganisms (GCM) 10K type strain sequencing project: providing services to taxonomists for standard genome sequencing and annotation.</title>
        <authorList>
            <consortium name="The Broad Institute Genomics Platform"/>
            <consortium name="The Broad Institute Genome Sequencing Center for Infectious Disease"/>
            <person name="Wu L."/>
            <person name="Ma J."/>
        </authorList>
    </citation>
    <scope>NUCLEOTIDE SEQUENCE [LARGE SCALE GENOMIC DNA]</scope>
    <source>
        <strain evidence="8">TISTR 1858</strain>
    </source>
</reference>
<keyword evidence="1" id="KW-0001">2Fe-2S</keyword>
<dbReference type="SUPFAM" id="SSF50022">
    <property type="entry name" value="ISP domain"/>
    <property type="match status" value="1"/>
</dbReference>
<dbReference type="PRINTS" id="PR00162">
    <property type="entry name" value="RIESKE"/>
</dbReference>
<evidence type="ECO:0000256" key="1">
    <source>
        <dbReference type="ARBA" id="ARBA00022714"/>
    </source>
</evidence>
<comment type="caution">
    <text evidence="7">The sequence shown here is derived from an EMBL/GenBank/DDBJ whole genome shotgun (WGS) entry which is preliminary data.</text>
</comment>
<dbReference type="InterPro" id="IPR036188">
    <property type="entry name" value="FAD/NAD-bd_sf"/>
</dbReference>
<keyword evidence="3" id="KW-0408">Iron</keyword>
<evidence type="ECO:0000256" key="2">
    <source>
        <dbReference type="ARBA" id="ARBA00022723"/>
    </source>
</evidence>
<dbReference type="Pfam" id="PF00355">
    <property type="entry name" value="Rieske"/>
    <property type="match status" value="1"/>
</dbReference>
<dbReference type="PANTHER" id="PTHR13847">
    <property type="entry name" value="SARCOSINE DEHYDROGENASE-RELATED"/>
    <property type="match status" value="1"/>
</dbReference>
<evidence type="ECO:0000259" key="6">
    <source>
        <dbReference type="PROSITE" id="PS51296"/>
    </source>
</evidence>
<evidence type="ECO:0000313" key="7">
    <source>
        <dbReference type="EMBL" id="MFD2630229.1"/>
    </source>
</evidence>
<dbReference type="InterPro" id="IPR005805">
    <property type="entry name" value="Rieske_Fe-S_prot_C"/>
</dbReference>
<dbReference type="Proteomes" id="UP001597451">
    <property type="component" value="Unassembled WGS sequence"/>
</dbReference>
<sequence>MRDNQIPSEASSLWQADRKIATYPLLDQDLMVDVGIVGGGITGIVSAYLLAKEGKKVALLEAGRLLEGTTGYTTAKISSQHGAIYQELIKVHGEEKAKLYYDANEEALQFIPSLQEEESIACDLTTEDAYLYTTEENNMELLEKEEQAYKKLGINGGEATDEVDLPYSIKKALVIRNQAQFDPVKFTSGLLPSILENGGLIFEQTRAVRVKGANEPSIVTEHGHSITCKDVIISSHFPFNDEQGAYFSRLHAQRSYSIAVKPVKTPPKGMYLSVDSPSRSLRQAKDTDGTPLLLIGGQGHTAGKNEDSTFANYEKLKDYGSEAFGITSVPYHWSAQDLITLDKVPYIGQMVTGKKHVWVATGFAKWGMSNGAVAALLLKDLILGNENHYADLFDPTRSELKKGATSFIKENADVAKELVKGKAHRVNLSADDLAPDEGSIVLHDGKKAGAYRDKTGELHIVKPTCTHMGCDVEWNDAERTWDCPCHGSRFSHTGSVMEGPAVKPLKRFED</sequence>
<keyword evidence="8" id="KW-1185">Reference proteome</keyword>
<dbReference type="InterPro" id="IPR038010">
    <property type="entry name" value="YhfW_C"/>
</dbReference>
<dbReference type="SUPFAM" id="SSF51905">
    <property type="entry name" value="FAD/NAD(P)-binding domain"/>
    <property type="match status" value="1"/>
</dbReference>
<proteinExistence type="predicted"/>
<gene>
    <name evidence="7" type="ORF">ACFSUN_15690</name>
</gene>
<keyword evidence="2" id="KW-0479">Metal-binding</keyword>
<protein>
    <submittedName>
        <fullName evidence="7">FAD-dependent oxidoreductase</fullName>
    </submittedName>
</protein>
<evidence type="ECO:0000256" key="4">
    <source>
        <dbReference type="ARBA" id="ARBA00023014"/>
    </source>
</evidence>
<evidence type="ECO:0000256" key="3">
    <source>
        <dbReference type="ARBA" id="ARBA00023004"/>
    </source>
</evidence>
<dbReference type="InterPro" id="IPR036922">
    <property type="entry name" value="Rieske_2Fe-2S_sf"/>
</dbReference>
<evidence type="ECO:0000256" key="5">
    <source>
        <dbReference type="ARBA" id="ARBA00023157"/>
    </source>
</evidence>
<name>A0ABW5Q3X8_9BACI</name>